<reference evidence="1" key="1">
    <citation type="submission" date="2013-07" db="EMBL/GenBank/DDBJ databases">
        <title>The genome of Eucalyptus grandis.</title>
        <authorList>
            <person name="Schmutz J."/>
            <person name="Hayes R."/>
            <person name="Myburg A."/>
            <person name="Tuskan G."/>
            <person name="Grattapaglia D."/>
            <person name="Rokhsar D.S."/>
        </authorList>
    </citation>
    <scope>NUCLEOTIDE SEQUENCE</scope>
    <source>
        <tissue evidence="1">Leaf extractions</tissue>
    </source>
</reference>
<protein>
    <submittedName>
        <fullName evidence="1">Uncharacterized protein</fullName>
    </submittedName>
</protein>
<organism evidence="1">
    <name type="scientific">Eucalyptus grandis</name>
    <name type="common">Flooded gum</name>
    <dbReference type="NCBI Taxonomy" id="71139"/>
    <lineage>
        <taxon>Eukaryota</taxon>
        <taxon>Viridiplantae</taxon>
        <taxon>Streptophyta</taxon>
        <taxon>Embryophyta</taxon>
        <taxon>Tracheophyta</taxon>
        <taxon>Spermatophyta</taxon>
        <taxon>Magnoliopsida</taxon>
        <taxon>eudicotyledons</taxon>
        <taxon>Gunneridae</taxon>
        <taxon>Pentapetalae</taxon>
        <taxon>rosids</taxon>
        <taxon>malvids</taxon>
        <taxon>Myrtales</taxon>
        <taxon>Myrtaceae</taxon>
        <taxon>Myrtoideae</taxon>
        <taxon>Eucalypteae</taxon>
        <taxon>Eucalyptus</taxon>
    </lineage>
</organism>
<dbReference type="EMBL" id="KK198760">
    <property type="protein sequence ID" value="KCW59984.1"/>
    <property type="molecule type" value="Genomic_DNA"/>
</dbReference>
<gene>
    <name evidence="1" type="ORF">EUGRSUZ_H02716</name>
</gene>
<proteinExistence type="predicted"/>
<dbReference type="InParanoid" id="A0A059B1W1"/>
<dbReference type="Gramene" id="KCW59984">
    <property type="protein sequence ID" value="KCW59984"/>
    <property type="gene ID" value="EUGRSUZ_H02716"/>
</dbReference>
<accession>A0A059B1W1</accession>
<evidence type="ECO:0000313" key="1">
    <source>
        <dbReference type="EMBL" id="KCW59984.1"/>
    </source>
</evidence>
<name>A0A059B1W1_EUCGR</name>
<dbReference type="AlphaFoldDB" id="A0A059B1W1"/>
<sequence length="110" mass="11607">MQLAATSNQPPLHLPSAYAMCATASLCPDSCSSTIVASTSSFGNSGASRCGQLKPATTLLRSLDFLRTLSPPLLLHLHFHIVSSTFDPSCASAYNLPSDERKKIALGRSV</sequence>